<dbReference type="RefSeq" id="WP_109281227.1">
    <property type="nucleotide sequence ID" value="NZ_JBFAUK010000001.1"/>
</dbReference>
<sequence>MPRRVDHQERRQRIAGALWRIASTRGLEGASLRDVAAEAGISLGQLQHYFATREEMLRFTLEHFSALSGERIRKRVATGYPEPTPRAVLREIAAELLPLSEEQRVALRVQLGYLVRVLHDEGLRPQAREGVLALRGLLADQLRIAAERGELTAGLDPEREAVRLLALTDGLANAVLLDVLAPGAAMGLVDEHLGGVFGG</sequence>
<gene>
    <name evidence="7" type="ORF">AB0L16_01770</name>
</gene>
<dbReference type="InterPro" id="IPR009057">
    <property type="entry name" value="Homeodomain-like_sf"/>
</dbReference>
<evidence type="ECO:0000313" key="7">
    <source>
        <dbReference type="EMBL" id="MEV5505194.1"/>
    </source>
</evidence>
<reference evidence="7 8" key="1">
    <citation type="submission" date="2024-06" db="EMBL/GenBank/DDBJ databases">
        <title>The Natural Products Discovery Center: Release of the First 8490 Sequenced Strains for Exploring Actinobacteria Biosynthetic Diversity.</title>
        <authorList>
            <person name="Kalkreuter E."/>
            <person name="Kautsar S.A."/>
            <person name="Yang D."/>
            <person name="Bader C.D."/>
            <person name="Teijaro C.N."/>
            <person name="Fluegel L."/>
            <person name="Davis C.M."/>
            <person name="Simpson J.R."/>
            <person name="Lauterbach L."/>
            <person name="Steele A.D."/>
            <person name="Gui C."/>
            <person name="Meng S."/>
            <person name="Li G."/>
            <person name="Viehrig K."/>
            <person name="Ye F."/>
            <person name="Su P."/>
            <person name="Kiefer A.F."/>
            <person name="Nichols A."/>
            <person name="Cepeda A.J."/>
            <person name="Yan W."/>
            <person name="Fan B."/>
            <person name="Jiang Y."/>
            <person name="Adhikari A."/>
            <person name="Zheng C.-J."/>
            <person name="Schuster L."/>
            <person name="Cowan T.M."/>
            <person name="Smanski M.J."/>
            <person name="Chevrette M.G."/>
            <person name="De Carvalho L.P.S."/>
            <person name="Shen B."/>
        </authorList>
    </citation>
    <scope>NUCLEOTIDE SEQUENCE [LARGE SCALE GENOMIC DNA]</scope>
    <source>
        <strain evidence="7 8">NPDC052347</strain>
    </source>
</reference>
<accession>A0ABV3JQN4</accession>
<dbReference type="InterPro" id="IPR001647">
    <property type="entry name" value="HTH_TetR"/>
</dbReference>
<dbReference type="PANTHER" id="PTHR47506">
    <property type="entry name" value="TRANSCRIPTIONAL REGULATORY PROTEIN"/>
    <property type="match status" value="1"/>
</dbReference>
<comment type="caution">
    <text evidence="7">The sequence shown here is derived from an EMBL/GenBank/DDBJ whole genome shotgun (WGS) entry which is preliminary data.</text>
</comment>
<dbReference type="EMBL" id="JBFAUK010000001">
    <property type="protein sequence ID" value="MEV5505194.1"/>
    <property type="molecule type" value="Genomic_DNA"/>
</dbReference>
<dbReference type="Gene3D" id="1.10.357.10">
    <property type="entry name" value="Tetracycline Repressor, domain 2"/>
    <property type="match status" value="1"/>
</dbReference>
<evidence type="ECO:0000259" key="6">
    <source>
        <dbReference type="PROSITE" id="PS50977"/>
    </source>
</evidence>
<dbReference type="Pfam" id="PF00440">
    <property type="entry name" value="TetR_N"/>
    <property type="match status" value="1"/>
</dbReference>
<dbReference type="SUPFAM" id="SSF46689">
    <property type="entry name" value="Homeodomain-like"/>
    <property type="match status" value="1"/>
</dbReference>
<dbReference type="Proteomes" id="UP001552594">
    <property type="component" value="Unassembled WGS sequence"/>
</dbReference>
<name>A0ABV3JQN4_STRON</name>
<dbReference type="InterPro" id="IPR039538">
    <property type="entry name" value="BetI_C"/>
</dbReference>
<organism evidence="7 8">
    <name type="scientific">Streptomyces orinoci</name>
    <name type="common">Streptoverticillium orinoci</name>
    <dbReference type="NCBI Taxonomy" id="67339"/>
    <lineage>
        <taxon>Bacteria</taxon>
        <taxon>Bacillati</taxon>
        <taxon>Actinomycetota</taxon>
        <taxon>Actinomycetes</taxon>
        <taxon>Kitasatosporales</taxon>
        <taxon>Streptomycetaceae</taxon>
        <taxon>Streptomyces</taxon>
    </lineage>
</organism>
<dbReference type="PANTHER" id="PTHR47506:SF6">
    <property type="entry name" value="HTH-TYPE TRANSCRIPTIONAL REPRESSOR NEMR"/>
    <property type="match status" value="1"/>
</dbReference>
<keyword evidence="1" id="KW-0678">Repressor</keyword>
<evidence type="ECO:0000256" key="5">
    <source>
        <dbReference type="PROSITE-ProRule" id="PRU00335"/>
    </source>
</evidence>
<dbReference type="PROSITE" id="PS50977">
    <property type="entry name" value="HTH_TETR_2"/>
    <property type="match status" value="1"/>
</dbReference>
<evidence type="ECO:0000256" key="1">
    <source>
        <dbReference type="ARBA" id="ARBA00022491"/>
    </source>
</evidence>
<evidence type="ECO:0000256" key="4">
    <source>
        <dbReference type="ARBA" id="ARBA00023163"/>
    </source>
</evidence>
<evidence type="ECO:0000313" key="8">
    <source>
        <dbReference type="Proteomes" id="UP001552594"/>
    </source>
</evidence>
<feature type="DNA-binding region" description="H-T-H motif" evidence="5">
    <location>
        <begin position="31"/>
        <end position="50"/>
    </location>
</feature>
<dbReference type="Pfam" id="PF13977">
    <property type="entry name" value="TetR_C_6"/>
    <property type="match status" value="1"/>
</dbReference>
<dbReference type="InterPro" id="IPR036271">
    <property type="entry name" value="Tet_transcr_reg_TetR-rel_C_sf"/>
</dbReference>
<keyword evidence="4" id="KW-0804">Transcription</keyword>
<evidence type="ECO:0000256" key="3">
    <source>
        <dbReference type="ARBA" id="ARBA00023125"/>
    </source>
</evidence>
<feature type="domain" description="HTH tetR-type" evidence="6">
    <location>
        <begin position="8"/>
        <end position="68"/>
    </location>
</feature>
<keyword evidence="8" id="KW-1185">Reference proteome</keyword>
<dbReference type="SUPFAM" id="SSF48498">
    <property type="entry name" value="Tetracyclin repressor-like, C-terminal domain"/>
    <property type="match status" value="1"/>
</dbReference>
<evidence type="ECO:0000256" key="2">
    <source>
        <dbReference type="ARBA" id="ARBA00023015"/>
    </source>
</evidence>
<keyword evidence="3 5" id="KW-0238">DNA-binding</keyword>
<proteinExistence type="predicted"/>
<protein>
    <submittedName>
        <fullName evidence="7">TetR family transcriptional regulator C-terminal domain-containing protein</fullName>
    </submittedName>
</protein>
<keyword evidence="2" id="KW-0805">Transcription regulation</keyword>